<dbReference type="OrthoDB" id="9771212at2"/>
<reference evidence="3 4" key="1">
    <citation type="journal article" date="2019" name="Nat. Med.">
        <title>A library of human gut bacterial isolates paired with longitudinal multiomics data enables mechanistic microbiome research.</title>
        <authorList>
            <person name="Poyet M."/>
            <person name="Groussin M."/>
            <person name="Gibbons S.M."/>
            <person name="Avila-Pacheco J."/>
            <person name="Jiang X."/>
            <person name="Kearney S.M."/>
            <person name="Perrotta A.R."/>
            <person name="Berdy B."/>
            <person name="Zhao S."/>
            <person name="Lieberman T.D."/>
            <person name="Swanson P.K."/>
            <person name="Smith M."/>
            <person name="Roesemann S."/>
            <person name="Alexander J.E."/>
            <person name="Rich S.A."/>
            <person name="Livny J."/>
            <person name="Vlamakis H."/>
            <person name="Clish C."/>
            <person name="Bullock K."/>
            <person name="Deik A."/>
            <person name="Scott J."/>
            <person name="Pierce K.A."/>
            <person name="Xavier R.J."/>
            <person name="Alm E.J."/>
        </authorList>
    </citation>
    <scope>NUCLEOTIDE SEQUENCE [LARGE SCALE GENOMIC DNA]</scope>
    <source>
        <strain evidence="1 4">BIOML-A13</strain>
        <strain evidence="2 3">BIOML-A3</strain>
    </source>
</reference>
<proteinExistence type="predicted"/>
<name>A0A7X2XF72_9FIRM</name>
<dbReference type="Proteomes" id="UP000443070">
    <property type="component" value="Unassembled WGS sequence"/>
</dbReference>
<dbReference type="EMBL" id="WNBM01000002">
    <property type="protein sequence ID" value="MTT75625.1"/>
    <property type="molecule type" value="Genomic_DNA"/>
</dbReference>
<dbReference type="RefSeq" id="WP_155163803.1">
    <property type="nucleotide sequence ID" value="NZ_JAXUJR010000007.1"/>
</dbReference>
<dbReference type="InterPro" id="IPR014998">
    <property type="entry name" value="DUF1848"/>
</dbReference>
<evidence type="ECO:0000313" key="1">
    <source>
        <dbReference type="EMBL" id="MTT75625.1"/>
    </source>
</evidence>
<organism evidence="1 4">
    <name type="scientific">Phascolarctobacterium faecium</name>
    <dbReference type="NCBI Taxonomy" id="33025"/>
    <lineage>
        <taxon>Bacteria</taxon>
        <taxon>Bacillati</taxon>
        <taxon>Bacillota</taxon>
        <taxon>Negativicutes</taxon>
        <taxon>Acidaminococcales</taxon>
        <taxon>Acidaminococcaceae</taxon>
        <taxon>Phascolarctobacterium</taxon>
    </lineage>
</organism>
<dbReference type="Pfam" id="PF08902">
    <property type="entry name" value="DUF1848"/>
    <property type="match status" value="1"/>
</dbReference>
<gene>
    <name evidence="1" type="ORF">GMD11_04990</name>
    <name evidence="2" type="ORF">GMD18_04635</name>
</gene>
<accession>A0A7X2XF72</accession>
<dbReference type="EMBL" id="WNBW01000002">
    <property type="protein sequence ID" value="MTU03687.1"/>
    <property type="molecule type" value="Genomic_DNA"/>
</dbReference>
<evidence type="ECO:0000313" key="3">
    <source>
        <dbReference type="Proteomes" id="UP000443070"/>
    </source>
</evidence>
<dbReference type="AlphaFoldDB" id="A0A7X2XF72"/>
<comment type="caution">
    <text evidence="1">The sequence shown here is derived from an EMBL/GenBank/DDBJ whole genome shotgun (WGS) entry which is preliminary data.</text>
</comment>
<evidence type="ECO:0000313" key="2">
    <source>
        <dbReference type="EMBL" id="MTU03687.1"/>
    </source>
</evidence>
<dbReference type="Proteomes" id="UP000484547">
    <property type="component" value="Unassembled WGS sequence"/>
</dbReference>
<protein>
    <submittedName>
        <fullName evidence="1">DUF1848 family protein</fullName>
    </submittedName>
</protein>
<evidence type="ECO:0000313" key="4">
    <source>
        <dbReference type="Proteomes" id="UP000484547"/>
    </source>
</evidence>
<keyword evidence="3" id="KW-1185">Reference proteome</keyword>
<sequence>MIISASRRTDIPAFYWEWFQKRLQEQYVLVRNPLNLHQVSRISLRPEVVDGLVFWTKNPEPMLKQLSVLDAYAYYFQFTLNAYAADVEAALPPLAVRIEIFRQLAQKIGAERMIWRYDPILLSARYDLQYHAAVFEELAAQLADSTKKCIISFLDYYPKIKAGLHQAGLRGLSEDEQWRLAAVLSQTARQYGLQLETCAEAIELADLGIEHASCIDAELLGRVGGCRLDTVKDKNQRGECGCAASIDIGAYNTCLHGCIYCYANDIRRQLQQITAGNSSSPLLCSELEPADKVTERNLRALRSLQAELF</sequence>